<dbReference type="EMBL" id="LLXH01000667">
    <property type="protein sequence ID" value="PKC64127.1"/>
    <property type="molecule type" value="Genomic_DNA"/>
</dbReference>
<name>A0A2I1FLQ4_9GLOM</name>
<feature type="chain" id="PRO_5014187752" evidence="1">
    <location>
        <begin position="22"/>
        <end position="67"/>
    </location>
</feature>
<organism evidence="3 4">
    <name type="scientific">Rhizophagus irregularis</name>
    <dbReference type="NCBI Taxonomy" id="588596"/>
    <lineage>
        <taxon>Eukaryota</taxon>
        <taxon>Fungi</taxon>
        <taxon>Fungi incertae sedis</taxon>
        <taxon>Mucoromycota</taxon>
        <taxon>Glomeromycotina</taxon>
        <taxon>Glomeromycetes</taxon>
        <taxon>Glomerales</taxon>
        <taxon>Glomeraceae</taxon>
        <taxon>Rhizophagus</taxon>
    </lineage>
</organism>
<reference evidence="2 5" key="1">
    <citation type="submission" date="2016-04" db="EMBL/GenBank/DDBJ databases">
        <title>Genome analyses suggest a sexual origin of heterokaryosis in a supposedly ancient asexual fungus.</title>
        <authorList>
            <person name="Ropars J."/>
            <person name="Sedzielewska K."/>
            <person name="Noel J."/>
            <person name="Charron P."/>
            <person name="Farinelli L."/>
            <person name="Marton T."/>
            <person name="Kruger M."/>
            <person name="Pelin A."/>
            <person name="Brachmann A."/>
            <person name="Corradi N."/>
        </authorList>
    </citation>
    <scope>NUCLEOTIDE SEQUENCE [LARGE SCALE GENOMIC DNA]</scope>
    <source>
        <strain evidence="2 5">A5</strain>
    </source>
</reference>
<dbReference type="VEuPathDB" id="FungiDB:RhiirA1_421922"/>
<feature type="signal peptide" evidence="1">
    <location>
        <begin position="1"/>
        <end position="21"/>
    </location>
</feature>
<dbReference type="OrthoDB" id="2305617at2759"/>
<reference evidence="3 4" key="3">
    <citation type="submission" date="2017-10" db="EMBL/GenBank/DDBJ databases">
        <title>Extensive intraspecific genome diversity in a model arbuscular mycorrhizal fungus.</title>
        <authorList>
            <person name="Chen E.C.H."/>
            <person name="Morin E."/>
            <person name="Baudet D."/>
            <person name="Noel J."/>
            <person name="Ndikumana S."/>
            <person name="Charron P."/>
            <person name="St-Onge C."/>
            <person name="Giorgi J."/>
            <person name="Grigoriev I.V."/>
            <person name="Roux C."/>
            <person name="Martin F.M."/>
            <person name="Corradi N."/>
        </authorList>
    </citation>
    <scope>NUCLEOTIDE SEQUENCE [LARGE SCALE GENOMIC DNA]</scope>
    <source>
        <strain evidence="3 4">A1</strain>
    </source>
</reference>
<dbReference type="EMBL" id="LLXJ01000539">
    <property type="protein sequence ID" value="PKC08502.1"/>
    <property type="molecule type" value="Genomic_DNA"/>
</dbReference>
<dbReference type="Proteomes" id="UP000232722">
    <property type="component" value="Unassembled WGS sequence"/>
</dbReference>
<accession>A0A2I1FLQ4</accession>
<evidence type="ECO:0000313" key="4">
    <source>
        <dbReference type="Proteomes" id="UP000232688"/>
    </source>
</evidence>
<evidence type="ECO:0000313" key="2">
    <source>
        <dbReference type="EMBL" id="PKC08502.1"/>
    </source>
</evidence>
<dbReference type="AlphaFoldDB" id="A0A2I1FLQ4"/>
<proteinExistence type="predicted"/>
<reference evidence="2 5" key="2">
    <citation type="submission" date="2017-09" db="EMBL/GenBank/DDBJ databases">
        <title>Extensive intraspecific genome diversity in a model arbuscular mycorrhizal fungus.</title>
        <authorList>
            <person name="Chen E.C."/>
            <person name="Morin E."/>
            <person name="Beaudet D."/>
            <person name="Noel J."/>
            <person name="Ndikumana S."/>
            <person name="Charron P."/>
            <person name="St-Onge C."/>
            <person name="Giorgi J."/>
            <person name="Grigoriev I.V."/>
            <person name="Roux C."/>
            <person name="Martin F.M."/>
            <person name="Corradi N."/>
        </authorList>
    </citation>
    <scope>NUCLEOTIDE SEQUENCE [LARGE SCALE GENOMIC DNA]</scope>
    <source>
        <strain evidence="2 5">A5</strain>
    </source>
</reference>
<reference evidence="3 4" key="4">
    <citation type="submission" date="2017-10" db="EMBL/GenBank/DDBJ databases">
        <title>Genome analyses suggest a sexual origin of heterokaryosis in a supposedly ancient asexual fungus.</title>
        <authorList>
            <person name="Corradi N."/>
            <person name="Sedzielewska K."/>
            <person name="Noel J."/>
            <person name="Charron P."/>
            <person name="Farinelli L."/>
            <person name="Marton T."/>
            <person name="Kruger M."/>
            <person name="Pelin A."/>
            <person name="Brachmann A."/>
            <person name="Corradi N."/>
        </authorList>
    </citation>
    <scope>NUCLEOTIDE SEQUENCE [LARGE SCALE GENOMIC DNA]</scope>
    <source>
        <strain evidence="3 4">A1</strain>
    </source>
</reference>
<evidence type="ECO:0000313" key="5">
    <source>
        <dbReference type="Proteomes" id="UP000232722"/>
    </source>
</evidence>
<protein>
    <submittedName>
        <fullName evidence="3">Uncharacterized protein</fullName>
    </submittedName>
</protein>
<keyword evidence="1" id="KW-0732">Signal</keyword>
<gene>
    <name evidence="3" type="ORF">RhiirA1_421922</name>
    <name evidence="2" type="ORF">RhiirA5_357912</name>
</gene>
<comment type="caution">
    <text evidence="3">The sequence shown here is derived from an EMBL/GenBank/DDBJ whole genome shotgun (WGS) entry which is preliminary data.</text>
</comment>
<dbReference type="Proteomes" id="UP000232688">
    <property type="component" value="Unassembled WGS sequence"/>
</dbReference>
<dbReference type="VEuPathDB" id="FungiDB:FUN_016831"/>
<evidence type="ECO:0000313" key="3">
    <source>
        <dbReference type="EMBL" id="PKC64127.1"/>
    </source>
</evidence>
<sequence length="67" mass="7836">MQKFRIFLLFILLQTQFKILSKEQPIAWQTSVKDAIPTIKKEMPTRYKQVSDIKLYVDNPKGPAKAL</sequence>
<evidence type="ECO:0000256" key="1">
    <source>
        <dbReference type="SAM" id="SignalP"/>
    </source>
</evidence>